<dbReference type="KEGG" id="pex:IZT61_01030"/>
<name>A0A7S9KZV7_9SPHI</name>
<dbReference type="Proteomes" id="UP000594759">
    <property type="component" value="Chromosome"/>
</dbReference>
<protein>
    <recommendedName>
        <fullName evidence="3">Addiction module component</fullName>
    </recommendedName>
</protein>
<proteinExistence type="predicted"/>
<dbReference type="AlphaFoldDB" id="A0A7S9KZV7"/>
<accession>A0A7S9KZV7</accession>
<gene>
    <name evidence="1" type="ORF">IZT61_01030</name>
</gene>
<dbReference type="EMBL" id="CP064939">
    <property type="protein sequence ID" value="QPH39900.1"/>
    <property type="molecule type" value="Genomic_DNA"/>
</dbReference>
<organism evidence="1 2">
    <name type="scientific">Pedobacter endophyticus</name>
    <dbReference type="NCBI Taxonomy" id="2789740"/>
    <lineage>
        <taxon>Bacteria</taxon>
        <taxon>Pseudomonadati</taxon>
        <taxon>Bacteroidota</taxon>
        <taxon>Sphingobacteriia</taxon>
        <taxon>Sphingobacteriales</taxon>
        <taxon>Sphingobacteriaceae</taxon>
        <taxon>Pedobacter</taxon>
    </lineage>
</organism>
<evidence type="ECO:0008006" key="3">
    <source>
        <dbReference type="Google" id="ProtNLM"/>
    </source>
</evidence>
<reference evidence="1 2" key="1">
    <citation type="submission" date="2020-11" db="EMBL/GenBank/DDBJ databases">
        <title>Pedobacter endophytica, an endophytic bacteria isolated form Carex pumila.</title>
        <authorList>
            <person name="Peng Y."/>
            <person name="Jiang L."/>
            <person name="Lee J."/>
        </authorList>
    </citation>
    <scope>NUCLEOTIDE SEQUENCE [LARGE SCALE GENOMIC DNA]</scope>
    <source>
        <strain evidence="1 2">JBR3-12</strain>
    </source>
</reference>
<keyword evidence="2" id="KW-1185">Reference proteome</keyword>
<evidence type="ECO:0000313" key="2">
    <source>
        <dbReference type="Proteomes" id="UP000594759"/>
    </source>
</evidence>
<dbReference type="RefSeq" id="WP_196099360.1">
    <property type="nucleotide sequence ID" value="NZ_CP064939.1"/>
</dbReference>
<evidence type="ECO:0000313" key="1">
    <source>
        <dbReference type="EMBL" id="QPH39900.1"/>
    </source>
</evidence>
<sequence>MDELNVDFNTLVDTMYSLPLEDRLELKELLEHNIADSRRDEITKNIKASKKALKNGSLKFSSDITELKRMV</sequence>